<feature type="compositionally biased region" description="Acidic residues" evidence="1">
    <location>
        <begin position="157"/>
        <end position="173"/>
    </location>
</feature>
<evidence type="ECO:0000313" key="2">
    <source>
        <dbReference type="EMBL" id="DBA02224.1"/>
    </source>
</evidence>
<name>A0AAV2Z9M5_9STRA</name>
<reference evidence="2" key="2">
    <citation type="journal article" date="2023" name="Microbiol Resour">
        <title>Decontamination and Annotation of the Draft Genome Sequence of the Oomycete Lagenidium giganteum ARSEF 373.</title>
        <authorList>
            <person name="Morgan W.R."/>
            <person name="Tartar A."/>
        </authorList>
    </citation>
    <scope>NUCLEOTIDE SEQUENCE</scope>
    <source>
        <strain evidence="2">ARSEF 373</strain>
    </source>
</reference>
<dbReference type="Proteomes" id="UP001146120">
    <property type="component" value="Unassembled WGS sequence"/>
</dbReference>
<sequence>MQKDRLSFSRSSSYKKEHKTAEIRPSLDEENVFGDKHIHFSKTVAYHPSEDECYVALESYDDVLVRVCGFAAHDQRKTATKIEEFLERSLAFAHRQRTKHGSIVNLSNEEVRMWRRLAKHDWTSEAITTTSEPPPVSKGSSDDEPCRASCSSATVDCADDSDADEQAPEEEEDLYVPEDVCLDELVEVINYCVNFGEELFSLSEVQKLVRSELLVEEDGWI</sequence>
<feature type="region of interest" description="Disordered" evidence="1">
    <location>
        <begin position="125"/>
        <end position="147"/>
    </location>
</feature>
<protein>
    <submittedName>
        <fullName evidence="2">Uncharacterized protein</fullName>
    </submittedName>
</protein>
<evidence type="ECO:0000256" key="1">
    <source>
        <dbReference type="SAM" id="MobiDB-lite"/>
    </source>
</evidence>
<feature type="region of interest" description="Disordered" evidence="1">
    <location>
        <begin position="154"/>
        <end position="173"/>
    </location>
</feature>
<feature type="region of interest" description="Disordered" evidence="1">
    <location>
        <begin position="1"/>
        <end position="22"/>
    </location>
</feature>
<dbReference type="AlphaFoldDB" id="A0AAV2Z9M5"/>
<reference evidence="2" key="1">
    <citation type="submission" date="2022-11" db="EMBL/GenBank/DDBJ databases">
        <authorList>
            <person name="Morgan W.R."/>
            <person name="Tartar A."/>
        </authorList>
    </citation>
    <scope>NUCLEOTIDE SEQUENCE</scope>
    <source>
        <strain evidence="2">ARSEF 373</strain>
    </source>
</reference>
<gene>
    <name evidence="2" type="ORF">N0F65_007634</name>
</gene>
<dbReference type="EMBL" id="DAKRPA010000034">
    <property type="protein sequence ID" value="DBA02224.1"/>
    <property type="molecule type" value="Genomic_DNA"/>
</dbReference>
<evidence type="ECO:0000313" key="3">
    <source>
        <dbReference type="Proteomes" id="UP001146120"/>
    </source>
</evidence>
<organism evidence="2 3">
    <name type="scientific">Lagenidium giganteum</name>
    <dbReference type="NCBI Taxonomy" id="4803"/>
    <lineage>
        <taxon>Eukaryota</taxon>
        <taxon>Sar</taxon>
        <taxon>Stramenopiles</taxon>
        <taxon>Oomycota</taxon>
        <taxon>Peronosporomycetes</taxon>
        <taxon>Pythiales</taxon>
        <taxon>Pythiaceae</taxon>
    </lineage>
</organism>
<accession>A0AAV2Z9M5</accession>
<keyword evidence="3" id="KW-1185">Reference proteome</keyword>
<proteinExistence type="predicted"/>
<comment type="caution">
    <text evidence="2">The sequence shown here is derived from an EMBL/GenBank/DDBJ whole genome shotgun (WGS) entry which is preliminary data.</text>
</comment>